<dbReference type="PROSITE" id="PS51873">
    <property type="entry name" value="TRIAD"/>
    <property type="match status" value="1"/>
</dbReference>
<dbReference type="Gene3D" id="3.10.110.10">
    <property type="entry name" value="Ubiquitin Conjugating Enzyme"/>
    <property type="match status" value="1"/>
</dbReference>
<dbReference type="Pfam" id="PF01485">
    <property type="entry name" value="IBR"/>
    <property type="match status" value="1"/>
</dbReference>
<dbReference type="Pfam" id="PF22191">
    <property type="entry name" value="IBR_1"/>
    <property type="match status" value="1"/>
</dbReference>
<dbReference type="GO" id="GO:0008270">
    <property type="term" value="F:zinc ion binding"/>
    <property type="evidence" value="ECO:0007669"/>
    <property type="project" value="UniProtKB-KW"/>
</dbReference>
<evidence type="ECO:0000256" key="12">
    <source>
        <dbReference type="SAM" id="MobiDB-lite"/>
    </source>
</evidence>
<evidence type="ECO:0000256" key="8">
    <source>
        <dbReference type="ARBA" id="ARBA00022786"/>
    </source>
</evidence>
<dbReference type="EMBL" id="PTQR01000114">
    <property type="protein sequence ID" value="TKX19449.1"/>
    <property type="molecule type" value="Genomic_DNA"/>
</dbReference>
<dbReference type="Proteomes" id="UP000308133">
    <property type="component" value="Unassembled WGS sequence"/>
</dbReference>
<dbReference type="CDD" id="cd23134">
    <property type="entry name" value="RING-HC_ITT1-like"/>
    <property type="match status" value="1"/>
</dbReference>
<feature type="compositionally biased region" description="Basic and acidic residues" evidence="12">
    <location>
        <begin position="477"/>
        <end position="488"/>
    </location>
</feature>
<feature type="compositionally biased region" description="Low complexity" evidence="12">
    <location>
        <begin position="615"/>
        <end position="624"/>
    </location>
</feature>
<keyword evidence="5" id="KW-0479">Metal-binding</keyword>
<comment type="pathway">
    <text evidence="2">Protein modification; protein ubiquitination.</text>
</comment>
<organism evidence="16 17">
    <name type="scientific">Elsinoe australis</name>
    <dbReference type="NCBI Taxonomy" id="40998"/>
    <lineage>
        <taxon>Eukaryota</taxon>
        <taxon>Fungi</taxon>
        <taxon>Dikarya</taxon>
        <taxon>Ascomycota</taxon>
        <taxon>Pezizomycotina</taxon>
        <taxon>Dothideomycetes</taxon>
        <taxon>Dothideomycetidae</taxon>
        <taxon>Myriangiales</taxon>
        <taxon>Elsinoaceae</taxon>
        <taxon>Elsinoe</taxon>
    </lineage>
</organism>
<keyword evidence="7 11" id="KW-0863">Zinc-finger</keyword>
<feature type="region of interest" description="Disordered" evidence="12">
    <location>
        <begin position="463"/>
        <end position="508"/>
    </location>
</feature>
<evidence type="ECO:0000313" key="17">
    <source>
        <dbReference type="Proteomes" id="UP000308133"/>
    </source>
</evidence>
<keyword evidence="6" id="KW-0677">Repeat</keyword>
<keyword evidence="9" id="KW-0862">Zinc</keyword>
<dbReference type="InterPro" id="IPR013083">
    <property type="entry name" value="Znf_RING/FYVE/PHD"/>
</dbReference>
<dbReference type="InterPro" id="IPR017907">
    <property type="entry name" value="Znf_RING_CS"/>
</dbReference>
<dbReference type="InterPro" id="IPR006575">
    <property type="entry name" value="RWD_dom"/>
</dbReference>
<evidence type="ECO:0000259" key="13">
    <source>
        <dbReference type="PROSITE" id="PS50089"/>
    </source>
</evidence>
<dbReference type="SUPFAM" id="SSF54495">
    <property type="entry name" value="UBC-like"/>
    <property type="match status" value="1"/>
</dbReference>
<feature type="compositionally biased region" description="Low complexity" evidence="12">
    <location>
        <begin position="648"/>
        <end position="659"/>
    </location>
</feature>
<dbReference type="GO" id="GO:0016567">
    <property type="term" value="P:protein ubiquitination"/>
    <property type="evidence" value="ECO:0007669"/>
    <property type="project" value="InterPro"/>
</dbReference>
<dbReference type="PROSITE" id="PS00518">
    <property type="entry name" value="ZF_RING_1"/>
    <property type="match status" value="1"/>
</dbReference>
<dbReference type="PANTHER" id="PTHR11685">
    <property type="entry name" value="RBR FAMILY RING FINGER AND IBR DOMAIN-CONTAINING"/>
    <property type="match status" value="1"/>
</dbReference>
<name>A0A4U7ANK3_9PEZI</name>
<evidence type="ECO:0000256" key="9">
    <source>
        <dbReference type="ARBA" id="ARBA00022833"/>
    </source>
</evidence>
<dbReference type="CDD" id="cd20354">
    <property type="entry name" value="Rcat_RBR_RNF14"/>
    <property type="match status" value="1"/>
</dbReference>
<feature type="domain" description="RWD" evidence="14">
    <location>
        <begin position="7"/>
        <end position="131"/>
    </location>
</feature>
<evidence type="ECO:0000259" key="15">
    <source>
        <dbReference type="PROSITE" id="PS51873"/>
    </source>
</evidence>
<dbReference type="InterPro" id="IPR047548">
    <property type="entry name" value="Rcat_RBR_RNF14"/>
</dbReference>
<dbReference type="PROSITE" id="PS50908">
    <property type="entry name" value="RWD"/>
    <property type="match status" value="1"/>
</dbReference>
<reference evidence="16 17" key="1">
    <citation type="submission" date="2018-02" db="EMBL/GenBank/DDBJ databases">
        <title>Draft genome sequences of Elsinoe sp., causing black scab on jojoba.</title>
        <authorList>
            <person name="Stodart B."/>
            <person name="Jeffress S."/>
            <person name="Ash G."/>
            <person name="Arun Chinnappa K."/>
        </authorList>
    </citation>
    <scope>NUCLEOTIDE SEQUENCE [LARGE SCALE GENOMIC DNA]</scope>
    <source>
        <strain evidence="16 17">Hillstone_2</strain>
    </source>
</reference>
<comment type="similarity">
    <text evidence="10">Belongs to the RBR family. RNF14 subfamily.</text>
</comment>
<evidence type="ECO:0000256" key="4">
    <source>
        <dbReference type="ARBA" id="ARBA00022679"/>
    </source>
</evidence>
<feature type="domain" description="RING-type" evidence="13">
    <location>
        <begin position="167"/>
        <end position="212"/>
    </location>
</feature>
<protein>
    <recommendedName>
        <fullName evidence="3">RBR-type E3 ubiquitin transferase</fullName>
        <ecNumber evidence="3">2.3.2.31</ecNumber>
    </recommendedName>
</protein>
<sequence>MEDEREEEITSLSSIFPEIAIDPKDQYKLSLLIPVAPTDVVAVQTMVEAFDLAATASTISHLPPLELHASLPEGYPNDAPPRITLEAKPAWLSQTKLKELEGQCEKLWDEYGRCQILFTYIDYVQQAAERFFDLEHTITVEQYLRDGLVDFSRAREKEIFEVGSFDCGVCLEPKKGTHCHRMSACGHVFCRACLQDFYNSAITEGDVGNVTCLEPSCGKDKPGEPQKKRKAIHPRELLEIGIPEAQARRYVELKRKKKLESDKSTIYCPRTWCQAPARSSKYPPIPDNLADYVDEDFSDPSDPPPVYTKETPENKLPAPSDRLAICSNPKCQLAFCRVCYLGWHGEFARCWPRNPADLSEEEKASYDYIRQHTSPCPTCSSPVQKTMGCNHMKCFQCNTHFCYLCGAWLLPDNPYQHFNQKGNGCYMRLWELEEGDDGQGNAHFQGARRWEQEAIAVAQAAQEEEDAAVAAQAQAEENGRAEEVRAVEPEPIPARQQDHAPQRPDQAQRERHRLFFAPVAPPPGPIDPMHAMVLQAEAMRVADDDEEQPAVDWYGQAEERVMGGRRRGGRGRFARQGGVAADAVVVVEEGGRRLEQGLGLGERGRGRGRGRGRRGQQADGAAQENGQINGHANQRGPRGGRGRGPLGGAARAVGQQQGQLDAREAAALRRFVEMARNDEEDEWDSDELDDEEDFEIR</sequence>
<dbReference type="EC" id="2.3.2.31" evidence="3"/>
<dbReference type="Gene3D" id="1.20.120.1750">
    <property type="match status" value="1"/>
</dbReference>
<feature type="compositionally biased region" description="Acidic residues" evidence="12">
    <location>
        <begin position="678"/>
        <end position="697"/>
    </location>
</feature>
<comment type="caution">
    <text evidence="16">The sequence shown here is derived from an EMBL/GenBank/DDBJ whole genome shotgun (WGS) entry which is preliminary data.</text>
</comment>
<comment type="catalytic activity">
    <reaction evidence="1">
        <text>[E2 ubiquitin-conjugating enzyme]-S-ubiquitinyl-L-cysteine + [acceptor protein]-L-lysine = [E2 ubiquitin-conjugating enzyme]-L-cysteine + [acceptor protein]-N(6)-ubiquitinyl-L-lysine.</text>
        <dbReference type="EC" id="2.3.2.31"/>
    </reaction>
</comment>
<feature type="compositionally biased region" description="Basic and acidic residues" evidence="12">
    <location>
        <begin position="661"/>
        <end position="677"/>
    </location>
</feature>
<evidence type="ECO:0000313" key="16">
    <source>
        <dbReference type="EMBL" id="TKX19449.1"/>
    </source>
</evidence>
<dbReference type="InterPro" id="IPR002867">
    <property type="entry name" value="IBR_dom"/>
</dbReference>
<proteinExistence type="inferred from homology"/>
<feature type="compositionally biased region" description="Gly residues" evidence="12">
    <location>
        <begin position="637"/>
        <end position="647"/>
    </location>
</feature>
<feature type="compositionally biased region" description="Basic and acidic residues" evidence="12">
    <location>
        <begin position="496"/>
        <end position="508"/>
    </location>
</feature>
<dbReference type="InterPro" id="IPR031127">
    <property type="entry name" value="E3_UB_ligase_RBR"/>
</dbReference>
<evidence type="ECO:0000259" key="14">
    <source>
        <dbReference type="PROSITE" id="PS50908"/>
    </source>
</evidence>
<dbReference type="Pfam" id="PF05773">
    <property type="entry name" value="RWD"/>
    <property type="match status" value="1"/>
</dbReference>
<dbReference type="Gene3D" id="3.30.40.10">
    <property type="entry name" value="Zinc/RING finger domain, C3HC4 (zinc finger)"/>
    <property type="match status" value="1"/>
</dbReference>
<evidence type="ECO:0000256" key="2">
    <source>
        <dbReference type="ARBA" id="ARBA00004906"/>
    </source>
</evidence>
<gene>
    <name evidence="16" type="ORF">C1H76_8297</name>
</gene>
<feature type="domain" description="RING-type" evidence="15">
    <location>
        <begin position="163"/>
        <end position="429"/>
    </location>
</feature>
<accession>A0A4U7ANK3</accession>
<dbReference type="InterPro" id="IPR044066">
    <property type="entry name" value="TRIAD_supradom"/>
</dbReference>
<evidence type="ECO:0000256" key="11">
    <source>
        <dbReference type="PROSITE-ProRule" id="PRU00175"/>
    </source>
</evidence>
<dbReference type="FunFam" id="3.30.40.10:FF:000416">
    <property type="entry name" value="RBR-type E3 ubiquitin transferase"/>
    <property type="match status" value="1"/>
</dbReference>
<evidence type="ECO:0000256" key="6">
    <source>
        <dbReference type="ARBA" id="ARBA00022737"/>
    </source>
</evidence>
<keyword evidence="8" id="KW-0833">Ubl conjugation pathway</keyword>
<evidence type="ECO:0000256" key="3">
    <source>
        <dbReference type="ARBA" id="ARBA00012251"/>
    </source>
</evidence>
<dbReference type="InterPro" id="IPR016135">
    <property type="entry name" value="UBQ-conjugating_enzyme/RWD"/>
</dbReference>
<evidence type="ECO:0000256" key="1">
    <source>
        <dbReference type="ARBA" id="ARBA00001798"/>
    </source>
</evidence>
<dbReference type="SMART" id="SM00591">
    <property type="entry name" value="RWD"/>
    <property type="match status" value="1"/>
</dbReference>
<evidence type="ECO:0000256" key="7">
    <source>
        <dbReference type="ARBA" id="ARBA00022771"/>
    </source>
</evidence>
<feature type="region of interest" description="Disordered" evidence="12">
    <location>
        <begin position="296"/>
        <end position="315"/>
    </location>
</feature>
<dbReference type="AlphaFoldDB" id="A0A4U7ANK3"/>
<dbReference type="InterPro" id="IPR001841">
    <property type="entry name" value="Znf_RING"/>
</dbReference>
<feature type="region of interest" description="Disordered" evidence="12">
    <location>
        <begin position="597"/>
        <end position="697"/>
    </location>
</feature>
<keyword evidence="4" id="KW-0808">Transferase</keyword>
<dbReference type="SMART" id="SM00647">
    <property type="entry name" value="IBR"/>
    <property type="match status" value="2"/>
</dbReference>
<dbReference type="PROSITE" id="PS50089">
    <property type="entry name" value="ZF_RING_2"/>
    <property type="match status" value="1"/>
</dbReference>
<dbReference type="GO" id="GO:0061630">
    <property type="term" value="F:ubiquitin protein ligase activity"/>
    <property type="evidence" value="ECO:0007669"/>
    <property type="project" value="UniProtKB-EC"/>
</dbReference>
<evidence type="ECO:0000256" key="10">
    <source>
        <dbReference type="ARBA" id="ARBA00044508"/>
    </source>
</evidence>
<dbReference type="SUPFAM" id="SSF57850">
    <property type="entry name" value="RING/U-box"/>
    <property type="match status" value="2"/>
</dbReference>
<dbReference type="CDD" id="cd23820">
    <property type="entry name" value="RWD_RNF14"/>
    <property type="match status" value="1"/>
</dbReference>
<evidence type="ECO:0000256" key="5">
    <source>
        <dbReference type="ARBA" id="ARBA00022723"/>
    </source>
</evidence>